<dbReference type="OrthoDB" id="3782893at2"/>
<dbReference type="Proteomes" id="UP000247832">
    <property type="component" value="Unassembled WGS sequence"/>
</dbReference>
<dbReference type="SUPFAM" id="SSF54427">
    <property type="entry name" value="NTF2-like"/>
    <property type="match status" value="1"/>
</dbReference>
<name>A0A2V5LBU4_9MICC</name>
<dbReference type="AlphaFoldDB" id="A0A2V5LBU4"/>
<gene>
    <name evidence="2" type="ORF">CVV68_10910</name>
</gene>
<organism evidence="2 3">
    <name type="scientific">Arthrobacter livingstonensis</name>
    <dbReference type="NCBI Taxonomy" id="670078"/>
    <lineage>
        <taxon>Bacteria</taxon>
        <taxon>Bacillati</taxon>
        <taxon>Actinomycetota</taxon>
        <taxon>Actinomycetes</taxon>
        <taxon>Micrococcales</taxon>
        <taxon>Micrococcaceae</taxon>
        <taxon>Arthrobacter</taxon>
    </lineage>
</organism>
<evidence type="ECO:0000259" key="1">
    <source>
        <dbReference type="Pfam" id="PF12680"/>
    </source>
</evidence>
<dbReference type="Pfam" id="PF12680">
    <property type="entry name" value="SnoaL_2"/>
    <property type="match status" value="1"/>
</dbReference>
<dbReference type="InterPro" id="IPR037401">
    <property type="entry name" value="SnoaL-like"/>
</dbReference>
<dbReference type="EMBL" id="QJVD01000010">
    <property type="protein sequence ID" value="PYI67243.1"/>
    <property type="molecule type" value="Genomic_DNA"/>
</dbReference>
<comment type="caution">
    <text evidence="2">The sequence shown here is derived from an EMBL/GenBank/DDBJ whole genome shotgun (WGS) entry which is preliminary data.</text>
</comment>
<reference evidence="2 3" key="1">
    <citation type="submission" date="2018-05" db="EMBL/GenBank/DDBJ databases">
        <title>Genetic diversity of glacier-inhabiting Cryobacterium bacteria in China and description of Cryobacterium mengkeensis sp. nov. and Arthrobacter glacialis sp. nov.</title>
        <authorList>
            <person name="Liu Q."/>
            <person name="Xin Y.-H."/>
        </authorList>
    </citation>
    <scope>NUCLEOTIDE SEQUENCE [LARGE SCALE GENOMIC DNA]</scope>
    <source>
        <strain evidence="2 3">LI2</strain>
    </source>
</reference>
<dbReference type="Gene3D" id="3.10.450.50">
    <property type="match status" value="1"/>
</dbReference>
<feature type="domain" description="SnoaL-like" evidence="1">
    <location>
        <begin position="15"/>
        <end position="110"/>
    </location>
</feature>
<keyword evidence="3" id="KW-1185">Reference proteome</keyword>
<sequence length="128" mass="14080">MWNAEDMDAPAVMARLAATIDAHNWDELPSLLHEDFVCRYVHTGEVFDGPAWVRLNAGYPGFEHLVLEDCVGTDNRAAGRSLVTGRSGQQLQHFEVATFITLRNGLIAEMTEVWADVDEVAPAGTRPG</sequence>
<evidence type="ECO:0000313" key="2">
    <source>
        <dbReference type="EMBL" id="PYI67243.1"/>
    </source>
</evidence>
<proteinExistence type="predicted"/>
<evidence type="ECO:0000313" key="3">
    <source>
        <dbReference type="Proteomes" id="UP000247832"/>
    </source>
</evidence>
<dbReference type="InterPro" id="IPR032710">
    <property type="entry name" value="NTF2-like_dom_sf"/>
</dbReference>
<protein>
    <recommendedName>
        <fullName evidence="1">SnoaL-like domain-containing protein</fullName>
    </recommendedName>
</protein>
<accession>A0A2V5LBU4</accession>